<gene>
    <name evidence="2" type="ORF">BJY01DRAFT_37093</name>
</gene>
<keyword evidence="3" id="KW-1185">Reference proteome</keyword>
<dbReference type="EMBL" id="JBFXLU010000015">
    <property type="protein sequence ID" value="KAL2854379.1"/>
    <property type="molecule type" value="Genomic_DNA"/>
</dbReference>
<evidence type="ECO:0000256" key="1">
    <source>
        <dbReference type="SAM" id="Phobius"/>
    </source>
</evidence>
<reference evidence="2 3" key="1">
    <citation type="submission" date="2024-07" db="EMBL/GenBank/DDBJ databases">
        <title>Section-level genome sequencing and comparative genomics of Aspergillus sections Usti and Cavernicolus.</title>
        <authorList>
            <consortium name="Lawrence Berkeley National Laboratory"/>
            <person name="Nybo J.L."/>
            <person name="Vesth T.C."/>
            <person name="Theobald S."/>
            <person name="Frisvad J.C."/>
            <person name="Larsen T.O."/>
            <person name="Kjaerboelling I."/>
            <person name="Rothschild-Mancinelli K."/>
            <person name="Lyhne E.K."/>
            <person name="Kogle M.E."/>
            <person name="Barry K."/>
            <person name="Clum A."/>
            <person name="Na H."/>
            <person name="Ledsgaard L."/>
            <person name="Lin J."/>
            <person name="Lipzen A."/>
            <person name="Kuo A."/>
            <person name="Riley R."/>
            <person name="Mondo S."/>
            <person name="Labutti K."/>
            <person name="Haridas S."/>
            <person name="Pangalinan J."/>
            <person name="Salamov A.A."/>
            <person name="Simmons B.A."/>
            <person name="Magnuson J.K."/>
            <person name="Chen J."/>
            <person name="Drula E."/>
            <person name="Henrissat B."/>
            <person name="Wiebenga A."/>
            <person name="Lubbers R.J."/>
            <person name="Gomes A.C."/>
            <person name="Makela M.R."/>
            <person name="Stajich J."/>
            <person name="Grigoriev I.V."/>
            <person name="Mortensen U.H."/>
            <person name="De Vries R.P."/>
            <person name="Baker S.E."/>
            <person name="Andersen M.R."/>
        </authorList>
    </citation>
    <scope>NUCLEOTIDE SEQUENCE [LARGE SCALE GENOMIC DNA]</scope>
    <source>
        <strain evidence="2 3">CBS 123904</strain>
    </source>
</reference>
<evidence type="ECO:0000313" key="3">
    <source>
        <dbReference type="Proteomes" id="UP001610446"/>
    </source>
</evidence>
<comment type="caution">
    <text evidence="2">The sequence shown here is derived from an EMBL/GenBank/DDBJ whole genome shotgun (WGS) entry which is preliminary data.</text>
</comment>
<keyword evidence="1" id="KW-1133">Transmembrane helix</keyword>
<organism evidence="2 3">
    <name type="scientific">Aspergillus pseudoustus</name>
    <dbReference type="NCBI Taxonomy" id="1810923"/>
    <lineage>
        <taxon>Eukaryota</taxon>
        <taxon>Fungi</taxon>
        <taxon>Dikarya</taxon>
        <taxon>Ascomycota</taxon>
        <taxon>Pezizomycotina</taxon>
        <taxon>Eurotiomycetes</taxon>
        <taxon>Eurotiomycetidae</taxon>
        <taxon>Eurotiales</taxon>
        <taxon>Aspergillaceae</taxon>
        <taxon>Aspergillus</taxon>
        <taxon>Aspergillus subgen. Nidulantes</taxon>
    </lineage>
</organism>
<keyword evidence="1" id="KW-0812">Transmembrane</keyword>
<evidence type="ECO:0000313" key="2">
    <source>
        <dbReference type="EMBL" id="KAL2854379.1"/>
    </source>
</evidence>
<proteinExistence type="predicted"/>
<keyword evidence="1" id="KW-0472">Membrane</keyword>
<accession>A0ABR4KQ26</accession>
<sequence length="71" mass="8242">MRTPCLLCISKVCFVFTIISRLGYWEGHAYSDMAACSRLISVFLWFILFYLLFFWCLTIATAFPVACNDKL</sequence>
<dbReference type="Proteomes" id="UP001610446">
    <property type="component" value="Unassembled WGS sequence"/>
</dbReference>
<name>A0ABR4KQ26_9EURO</name>
<feature type="transmembrane region" description="Helical" evidence="1">
    <location>
        <begin position="45"/>
        <end position="67"/>
    </location>
</feature>
<protein>
    <submittedName>
        <fullName evidence="2">Uncharacterized protein</fullName>
    </submittedName>
</protein>